<dbReference type="OrthoDB" id="671439at2759"/>
<proteinExistence type="predicted"/>
<evidence type="ECO:0000256" key="1">
    <source>
        <dbReference type="ARBA" id="ARBA00022679"/>
    </source>
</evidence>
<sequence>MATNSEYSSKEILVHPKGWECSPESERFPLSLMGHIMPKIYVLIAEVYALPEDANAETIVKNMTTGLEVALSQFPILTGILEVDATNGQMWVAKQRSSTLSLHVKYMLCEDEFPSYEELEKKEFPATLIAGNRLLPESVTAKQLHSPLGDNNDEGIAMAKFQLNFIRGGLIIGVAVHHALSDGPGCDGFLTAWAQNSAAAANGTPFLRDQQQFDIHRSSLDVEKPNPERMAEIRHAFPVIKDAGGPMPLPPADFKIPSFVPQMWHFSKTKAEMLKVQASSSGGEGSWISTYDAIIALLWSSVTHAKLALLNPDLESKALLVHAVNTRKIWNPPLPQNFLGVASAPARCEPLLIKDIIATENLPKLAASVRASIKAMTPQYLTGLLERVAGHEDQRWLEISVNSFLGMDFGASSWQGMTTYEKHDFGFGLPKALRWPSPAFDGFVFVYPSRAATKDAAADEGIEACVCLEESCQQRLMKDEVLLAYAQPRGL</sequence>
<dbReference type="InterPro" id="IPR023213">
    <property type="entry name" value="CAT-like_dom_sf"/>
</dbReference>
<comment type="caution">
    <text evidence="2">The sequence shown here is derived from an EMBL/GenBank/DDBJ whole genome shotgun (WGS) entry which is preliminary data.</text>
</comment>
<feature type="non-terminal residue" evidence="2">
    <location>
        <position position="491"/>
    </location>
</feature>
<name>A0A3E2H1R1_SCYLI</name>
<dbReference type="Pfam" id="PF02458">
    <property type="entry name" value="Transferase"/>
    <property type="match status" value="1"/>
</dbReference>
<dbReference type="EMBL" id="NCSJ02000212">
    <property type="protein sequence ID" value="RFU27314.1"/>
    <property type="molecule type" value="Genomic_DNA"/>
</dbReference>
<gene>
    <name evidence="2" type="ORF">B7463_g9034</name>
</gene>
<dbReference type="AlphaFoldDB" id="A0A3E2H1R1"/>
<dbReference type="GO" id="GO:0016747">
    <property type="term" value="F:acyltransferase activity, transferring groups other than amino-acyl groups"/>
    <property type="evidence" value="ECO:0007669"/>
    <property type="project" value="TreeGrafter"/>
</dbReference>
<dbReference type="GO" id="GO:0044550">
    <property type="term" value="P:secondary metabolite biosynthetic process"/>
    <property type="evidence" value="ECO:0007669"/>
    <property type="project" value="TreeGrafter"/>
</dbReference>
<keyword evidence="3" id="KW-1185">Reference proteome</keyword>
<dbReference type="PANTHER" id="PTHR31642">
    <property type="entry name" value="TRICHOTHECENE 3-O-ACETYLTRANSFERASE"/>
    <property type="match status" value="1"/>
</dbReference>
<evidence type="ECO:0000313" key="2">
    <source>
        <dbReference type="EMBL" id="RFU27314.1"/>
    </source>
</evidence>
<protein>
    <submittedName>
        <fullName evidence="2">Uncharacterized protein</fullName>
    </submittedName>
</protein>
<dbReference type="Proteomes" id="UP000258309">
    <property type="component" value="Unassembled WGS sequence"/>
</dbReference>
<organism evidence="2 3">
    <name type="scientific">Scytalidium lignicola</name>
    <name type="common">Hyphomycete</name>
    <dbReference type="NCBI Taxonomy" id="5539"/>
    <lineage>
        <taxon>Eukaryota</taxon>
        <taxon>Fungi</taxon>
        <taxon>Dikarya</taxon>
        <taxon>Ascomycota</taxon>
        <taxon>Pezizomycotina</taxon>
        <taxon>Leotiomycetes</taxon>
        <taxon>Leotiomycetes incertae sedis</taxon>
        <taxon>Scytalidium</taxon>
    </lineage>
</organism>
<accession>A0A3E2H1R1</accession>
<dbReference type="PANTHER" id="PTHR31642:SF310">
    <property type="entry name" value="FATTY ALCOHOL:CAFFEOYL-COA ACYLTRANSFERASE"/>
    <property type="match status" value="1"/>
</dbReference>
<keyword evidence="1" id="KW-0808">Transferase</keyword>
<evidence type="ECO:0000313" key="3">
    <source>
        <dbReference type="Proteomes" id="UP000258309"/>
    </source>
</evidence>
<dbReference type="InterPro" id="IPR050317">
    <property type="entry name" value="Plant_Fungal_Acyltransferase"/>
</dbReference>
<dbReference type="Gene3D" id="3.30.559.10">
    <property type="entry name" value="Chloramphenicol acetyltransferase-like domain"/>
    <property type="match status" value="2"/>
</dbReference>
<dbReference type="STRING" id="5539.A0A3E2H1R1"/>
<dbReference type="OMA" id="NWISTYD"/>
<reference evidence="2 3" key="1">
    <citation type="submission" date="2018-05" db="EMBL/GenBank/DDBJ databases">
        <title>Draft genome sequence of Scytalidium lignicola DSM 105466, a ubiquitous saprotrophic fungus.</title>
        <authorList>
            <person name="Buettner E."/>
            <person name="Gebauer A.M."/>
            <person name="Hofrichter M."/>
            <person name="Liers C."/>
            <person name="Kellner H."/>
        </authorList>
    </citation>
    <scope>NUCLEOTIDE SEQUENCE [LARGE SCALE GENOMIC DNA]</scope>
    <source>
        <strain evidence="2 3">DSM 105466</strain>
    </source>
</reference>
<feature type="non-terminal residue" evidence="2">
    <location>
        <position position="1"/>
    </location>
</feature>